<dbReference type="Proteomes" id="UP000018949">
    <property type="component" value="Unassembled WGS sequence"/>
</dbReference>
<proteinExistence type="predicted"/>
<accession>W4RV43</accession>
<dbReference type="AlphaFoldDB" id="W4RV43"/>
<protein>
    <submittedName>
        <fullName evidence="1">Uncharacterized protein</fullName>
    </submittedName>
</protein>
<dbReference type="EMBL" id="BAUW01000153">
    <property type="protein sequence ID" value="GAE48295.1"/>
    <property type="molecule type" value="Genomic_DNA"/>
</dbReference>
<reference evidence="1 2" key="1">
    <citation type="submission" date="2013-12" db="EMBL/GenBank/DDBJ databases">
        <title>NBRP : Genome information of microbial organism related human and environment.</title>
        <authorList>
            <person name="Hattori M."/>
            <person name="Oshima K."/>
            <person name="Inaba H."/>
            <person name="Suda W."/>
            <person name="Sakamoto M."/>
            <person name="Iino T."/>
            <person name="Kitahara M."/>
            <person name="Oshida Y."/>
            <person name="Iida T."/>
            <person name="Kudo T."/>
            <person name="Itoh T."/>
            <person name="Ahmed I."/>
            <person name="Ohkuma M."/>
        </authorList>
    </citation>
    <scope>NUCLEOTIDE SEQUENCE [LARGE SCALE GENOMIC DNA]</scope>
    <source>
        <strain evidence="1 2">JCM 21738</strain>
    </source>
</reference>
<organism evidence="1 2">
    <name type="scientific">Mesobacillus boroniphilus JCM 21738</name>
    <dbReference type="NCBI Taxonomy" id="1294265"/>
    <lineage>
        <taxon>Bacteria</taxon>
        <taxon>Bacillati</taxon>
        <taxon>Bacillota</taxon>
        <taxon>Bacilli</taxon>
        <taxon>Bacillales</taxon>
        <taxon>Bacillaceae</taxon>
        <taxon>Mesobacillus</taxon>
    </lineage>
</organism>
<dbReference type="RefSeq" id="WP_148296166.1">
    <property type="nucleotide sequence ID" value="NZ_BAUW01000153.1"/>
</dbReference>
<keyword evidence="2" id="KW-1185">Reference proteome</keyword>
<dbReference type="eggNOG" id="ENOG5032GI2">
    <property type="taxonomic scope" value="Bacteria"/>
</dbReference>
<sequence>MAFAAMLKEQFGLTAFIDSCVWGYANDLLKKIDDVYCRNKKGDMYDYDQRNFSTSHVHMMLSAAFTKMMDKAECLIFVNTPNSITTSDVV</sequence>
<evidence type="ECO:0000313" key="2">
    <source>
        <dbReference type="Proteomes" id="UP000018949"/>
    </source>
</evidence>
<name>W4RV43_9BACI</name>
<evidence type="ECO:0000313" key="1">
    <source>
        <dbReference type="EMBL" id="GAE48295.1"/>
    </source>
</evidence>
<gene>
    <name evidence="1" type="ORF">JCM21738_5389</name>
</gene>
<comment type="caution">
    <text evidence="1">The sequence shown here is derived from an EMBL/GenBank/DDBJ whole genome shotgun (WGS) entry which is preliminary data.</text>
</comment>